<dbReference type="Gene3D" id="2.40.50.140">
    <property type="entry name" value="Nucleic acid-binding proteins"/>
    <property type="match status" value="1"/>
</dbReference>
<dbReference type="Pfam" id="PF14743">
    <property type="entry name" value="DNA_ligase_OB_2"/>
    <property type="match status" value="1"/>
</dbReference>
<dbReference type="InterPro" id="IPR050326">
    <property type="entry name" value="NAD_dep_DNA_ligaseB"/>
</dbReference>
<evidence type="ECO:0000259" key="5">
    <source>
        <dbReference type="Pfam" id="PF14743"/>
    </source>
</evidence>
<dbReference type="AlphaFoldDB" id="A0A7D4SZD9"/>
<keyword evidence="3" id="KW-0227">DNA damage</keyword>
<evidence type="ECO:0000256" key="4">
    <source>
        <dbReference type="ARBA" id="ARBA00023204"/>
    </source>
</evidence>
<evidence type="ECO:0000256" key="2">
    <source>
        <dbReference type="ARBA" id="ARBA00022705"/>
    </source>
</evidence>
<dbReference type="InterPro" id="IPR012340">
    <property type="entry name" value="NA-bd_OB-fold"/>
</dbReference>
<dbReference type="Proteomes" id="UP000504724">
    <property type="component" value="Chromosome"/>
</dbReference>
<organism evidence="6 7">
    <name type="scientific">Thiomicrorhabdus xiamenensis</name>
    <dbReference type="NCBI Taxonomy" id="2739063"/>
    <lineage>
        <taxon>Bacteria</taxon>
        <taxon>Pseudomonadati</taxon>
        <taxon>Pseudomonadota</taxon>
        <taxon>Gammaproteobacteria</taxon>
        <taxon>Thiotrichales</taxon>
        <taxon>Piscirickettsiaceae</taxon>
        <taxon>Thiomicrorhabdus</taxon>
    </lineage>
</organism>
<keyword evidence="4" id="KW-0234">DNA repair</keyword>
<keyword evidence="7" id="KW-1185">Reference proteome</keyword>
<protein>
    <submittedName>
        <fullName evidence="6">DNA ligase</fullName>
    </submittedName>
</protein>
<dbReference type="SUPFAM" id="SSF50249">
    <property type="entry name" value="Nucleic acid-binding proteins"/>
    <property type="match status" value="1"/>
</dbReference>
<keyword evidence="2" id="KW-0235">DNA replication</keyword>
<evidence type="ECO:0000313" key="7">
    <source>
        <dbReference type="Proteomes" id="UP000504724"/>
    </source>
</evidence>
<accession>A0A7D4SZD9</accession>
<dbReference type="InterPro" id="IPR016059">
    <property type="entry name" value="DNA_ligase_ATP-dep_CS"/>
</dbReference>
<dbReference type="GO" id="GO:0006281">
    <property type="term" value="P:DNA repair"/>
    <property type="evidence" value="ECO:0007669"/>
    <property type="project" value="UniProtKB-KW"/>
</dbReference>
<dbReference type="GO" id="GO:0006260">
    <property type="term" value="P:DNA replication"/>
    <property type="evidence" value="ECO:0007669"/>
    <property type="project" value="UniProtKB-KW"/>
</dbReference>
<dbReference type="PANTHER" id="PTHR47810:SF1">
    <property type="entry name" value="DNA LIGASE B"/>
    <property type="match status" value="1"/>
</dbReference>
<evidence type="ECO:0000256" key="1">
    <source>
        <dbReference type="ARBA" id="ARBA00022598"/>
    </source>
</evidence>
<proteinExistence type="predicted"/>
<dbReference type="KEGG" id="txa:HQN79_09685"/>
<evidence type="ECO:0000313" key="6">
    <source>
        <dbReference type="EMBL" id="QKI89824.1"/>
    </source>
</evidence>
<dbReference type="PROSITE" id="PS00333">
    <property type="entry name" value="DNA_LIGASE_A2"/>
    <property type="match status" value="1"/>
</dbReference>
<dbReference type="NCBIfam" id="NF006592">
    <property type="entry name" value="PRK09125.1"/>
    <property type="match status" value="1"/>
</dbReference>
<keyword evidence="1 6" id="KW-0436">Ligase</keyword>
<dbReference type="Gene3D" id="3.30.1490.70">
    <property type="match status" value="1"/>
</dbReference>
<dbReference type="Gene3D" id="3.30.470.30">
    <property type="entry name" value="DNA ligase/mRNA capping enzyme"/>
    <property type="match status" value="1"/>
</dbReference>
<dbReference type="RefSeq" id="WP_173285994.1">
    <property type="nucleotide sequence ID" value="NZ_CP054020.1"/>
</dbReference>
<reference evidence="6 7" key="1">
    <citation type="submission" date="2020-05" db="EMBL/GenBank/DDBJ databases">
        <title>Thiomicrorhabdus sediminis sp.nov. and Thiomicrorhabdus xiamenensis sp.nov., novel sulfur-oxidizing bacteria isolated from coastal sediment.</title>
        <authorList>
            <person name="Liu X."/>
        </authorList>
    </citation>
    <scope>NUCLEOTIDE SEQUENCE [LARGE SCALE GENOMIC DNA]</scope>
    <source>
        <strain evidence="6 7">G2</strain>
    </source>
</reference>
<dbReference type="EMBL" id="CP054020">
    <property type="protein sequence ID" value="QKI89824.1"/>
    <property type="molecule type" value="Genomic_DNA"/>
</dbReference>
<dbReference type="PANTHER" id="PTHR47810">
    <property type="entry name" value="DNA LIGASE"/>
    <property type="match status" value="1"/>
</dbReference>
<sequence>MKIYVSRINALKRTALSTVSPALLGFFVTFSGWVASGLASADIATRPELFLPTSLSLSEAGRLIEVSADGADEWFLSRKYDGVRAYWNGASLVTRQGNKISAPAWFTDALPPFALDGELWSATGQFSFISGLIRSSDDSRQWEEGWRAVTYRVFEVPNQEGGLMARMSILKHYLRAHPSEYLKPIAQHRINSSKQLTSYFRKIVGAGGEGIILRNGALDYQTGRLESVLKIKPYSDAECIVVGYKPGKGRLQGKVGSLSCALLNHQKPRLFPELPVSSRTIIYLGSGLSDRERAKPPEVGAMVTFKYSGLTRHGLPRFPVFIRQRFSAREVRSLSLESQLYEAK</sequence>
<name>A0A7D4SZD9_9GAMM</name>
<dbReference type="GO" id="GO:0003909">
    <property type="term" value="F:DNA ligase activity"/>
    <property type="evidence" value="ECO:0007669"/>
    <property type="project" value="InterPro"/>
</dbReference>
<evidence type="ECO:0000256" key="3">
    <source>
        <dbReference type="ARBA" id="ARBA00022763"/>
    </source>
</evidence>
<dbReference type="InterPro" id="IPR029319">
    <property type="entry name" value="DNA_ligase_OB"/>
</dbReference>
<dbReference type="SUPFAM" id="SSF56091">
    <property type="entry name" value="DNA ligase/mRNA capping enzyme, catalytic domain"/>
    <property type="match status" value="1"/>
</dbReference>
<dbReference type="CDD" id="cd07896">
    <property type="entry name" value="Adenylation_kDNA_ligase_like"/>
    <property type="match status" value="1"/>
</dbReference>
<feature type="domain" description="DNA ligase OB-like" evidence="5">
    <location>
        <begin position="246"/>
        <end position="325"/>
    </location>
</feature>
<dbReference type="CDD" id="cd08041">
    <property type="entry name" value="OBF_kDNA_ligase_like"/>
    <property type="match status" value="1"/>
</dbReference>
<gene>
    <name evidence="6" type="ORF">HQN79_09685</name>
</gene>